<dbReference type="Gene3D" id="1.10.240.10">
    <property type="entry name" value="Tyrosyl-Transfer RNA Synthetase"/>
    <property type="match status" value="1"/>
</dbReference>
<dbReference type="InterPro" id="IPR024088">
    <property type="entry name" value="Tyr-tRNA-ligase_bac-type"/>
</dbReference>
<evidence type="ECO:0000313" key="10">
    <source>
        <dbReference type="EMBL" id="KAJ8318214.1"/>
    </source>
</evidence>
<name>A0ABQ9FLT0_TEGGR</name>
<evidence type="ECO:0000256" key="8">
    <source>
        <dbReference type="ARBA" id="ARBA00048248"/>
    </source>
</evidence>
<dbReference type="Pfam" id="PF00579">
    <property type="entry name" value="tRNA-synt_1b"/>
    <property type="match status" value="1"/>
</dbReference>
<keyword evidence="11" id="KW-1185">Reference proteome</keyword>
<evidence type="ECO:0000256" key="1">
    <source>
        <dbReference type="ARBA" id="ARBA00013160"/>
    </source>
</evidence>
<evidence type="ECO:0000256" key="3">
    <source>
        <dbReference type="ARBA" id="ARBA00022741"/>
    </source>
</evidence>
<keyword evidence="5 9" id="KW-0648">Protein biosynthesis</keyword>
<feature type="non-terminal residue" evidence="10">
    <location>
        <position position="342"/>
    </location>
</feature>
<gene>
    <name evidence="10" type="ORF">KUTeg_003305</name>
</gene>
<evidence type="ECO:0000256" key="9">
    <source>
        <dbReference type="RuleBase" id="RU361234"/>
    </source>
</evidence>
<comment type="catalytic activity">
    <reaction evidence="8 9">
        <text>tRNA(Tyr) + L-tyrosine + ATP = L-tyrosyl-tRNA(Tyr) + AMP + diphosphate + H(+)</text>
        <dbReference type="Rhea" id="RHEA:10220"/>
        <dbReference type="Rhea" id="RHEA-COMP:9706"/>
        <dbReference type="Rhea" id="RHEA-COMP:9707"/>
        <dbReference type="ChEBI" id="CHEBI:15378"/>
        <dbReference type="ChEBI" id="CHEBI:30616"/>
        <dbReference type="ChEBI" id="CHEBI:33019"/>
        <dbReference type="ChEBI" id="CHEBI:58315"/>
        <dbReference type="ChEBI" id="CHEBI:78442"/>
        <dbReference type="ChEBI" id="CHEBI:78536"/>
        <dbReference type="ChEBI" id="CHEBI:456215"/>
        <dbReference type="EC" id="6.1.1.1"/>
    </reaction>
</comment>
<dbReference type="Proteomes" id="UP001217089">
    <property type="component" value="Unassembled WGS sequence"/>
</dbReference>
<evidence type="ECO:0000256" key="6">
    <source>
        <dbReference type="ARBA" id="ARBA00023146"/>
    </source>
</evidence>
<organism evidence="10 11">
    <name type="scientific">Tegillarca granosa</name>
    <name type="common">Malaysian cockle</name>
    <name type="synonym">Anadara granosa</name>
    <dbReference type="NCBI Taxonomy" id="220873"/>
    <lineage>
        <taxon>Eukaryota</taxon>
        <taxon>Metazoa</taxon>
        <taxon>Spiralia</taxon>
        <taxon>Lophotrochozoa</taxon>
        <taxon>Mollusca</taxon>
        <taxon>Bivalvia</taxon>
        <taxon>Autobranchia</taxon>
        <taxon>Pteriomorphia</taxon>
        <taxon>Arcoida</taxon>
        <taxon>Arcoidea</taxon>
        <taxon>Arcidae</taxon>
        <taxon>Tegillarca</taxon>
    </lineage>
</organism>
<proteinExistence type="inferred from homology"/>
<evidence type="ECO:0000256" key="2">
    <source>
        <dbReference type="ARBA" id="ARBA00022598"/>
    </source>
</evidence>
<comment type="similarity">
    <text evidence="9">Belongs to the class-I aminoacyl-tRNA synthetase family.</text>
</comment>
<dbReference type="EC" id="6.1.1.1" evidence="1 9"/>
<keyword evidence="4 9" id="KW-0067">ATP-binding</keyword>
<dbReference type="PRINTS" id="PR01040">
    <property type="entry name" value="TRNASYNTHTYR"/>
</dbReference>
<dbReference type="SUPFAM" id="SSF52374">
    <property type="entry name" value="Nucleotidylyl transferase"/>
    <property type="match status" value="1"/>
</dbReference>
<evidence type="ECO:0000256" key="5">
    <source>
        <dbReference type="ARBA" id="ARBA00022917"/>
    </source>
</evidence>
<dbReference type="PROSITE" id="PS00178">
    <property type="entry name" value="AA_TRNA_LIGASE_I"/>
    <property type="match status" value="1"/>
</dbReference>
<dbReference type="InterPro" id="IPR001412">
    <property type="entry name" value="aa-tRNA-synth_I_CS"/>
</dbReference>
<accession>A0ABQ9FLT0</accession>
<dbReference type="Gene3D" id="3.40.50.620">
    <property type="entry name" value="HUPs"/>
    <property type="match status" value="1"/>
</dbReference>
<dbReference type="InterPro" id="IPR014729">
    <property type="entry name" value="Rossmann-like_a/b/a_fold"/>
</dbReference>
<protein>
    <recommendedName>
        <fullName evidence="1 9">Tyrosine--tRNA ligase</fullName>
        <ecNumber evidence="1 9">6.1.1.1</ecNumber>
    </recommendedName>
    <alternativeName>
        <fullName evidence="7 9">Tyrosyl-tRNA synthetase</fullName>
    </alternativeName>
</protein>
<dbReference type="PANTHER" id="PTHR11766:SF0">
    <property type="entry name" value="TYROSINE--TRNA LIGASE, MITOCHONDRIAL"/>
    <property type="match status" value="1"/>
</dbReference>
<sequence>MSHCLSAPITVYCGFDPTADSLHIGNLLAIIKFSANVSDLSNTSERIGGATALIGDPSGRTKDRSPMTAEEIENNIISITESLHRIFNNHQQYIWSKNKPLPEVKILNNASWYKDRNVIEFLSSVGRHFRMSKMLQKTSVDSRINSPEGMNFTEFTYQIFQAYDWYYLLKKYNCLVQIGGHDQLGNMSSGNDFISRVTSEDVFGLTVPLVKSSTGDKLGKTAGNAIWLNPNKTSPFELYQSLVPTLMNDKEVKDALTKQKIHVRHCQKKIAKSVTTLVHGENGLEEAIKWTKALYSGNIEDLAVLDKSQLKQLFKSATTVQLIYEPGISIYDVCMKAKCFAK</sequence>
<comment type="caution">
    <text evidence="10">The sequence shown here is derived from an EMBL/GenBank/DDBJ whole genome shotgun (WGS) entry which is preliminary data.</text>
</comment>
<evidence type="ECO:0000313" key="11">
    <source>
        <dbReference type="Proteomes" id="UP001217089"/>
    </source>
</evidence>
<dbReference type="NCBIfam" id="TIGR00234">
    <property type="entry name" value="tyrS"/>
    <property type="match status" value="1"/>
</dbReference>
<dbReference type="EMBL" id="JARBDR010000214">
    <property type="protein sequence ID" value="KAJ8318214.1"/>
    <property type="molecule type" value="Genomic_DNA"/>
</dbReference>
<keyword evidence="3 9" id="KW-0547">Nucleotide-binding</keyword>
<evidence type="ECO:0000256" key="7">
    <source>
        <dbReference type="ARBA" id="ARBA00033323"/>
    </source>
</evidence>
<keyword evidence="2 9" id="KW-0436">Ligase</keyword>
<dbReference type="InterPro" id="IPR002305">
    <property type="entry name" value="aa-tRNA-synth_Ic"/>
</dbReference>
<keyword evidence="6 9" id="KW-0030">Aminoacyl-tRNA synthetase</keyword>
<reference evidence="10 11" key="1">
    <citation type="submission" date="2022-12" db="EMBL/GenBank/DDBJ databases">
        <title>Chromosome-level genome of Tegillarca granosa.</title>
        <authorList>
            <person name="Kim J."/>
        </authorList>
    </citation>
    <scope>NUCLEOTIDE SEQUENCE [LARGE SCALE GENOMIC DNA]</scope>
    <source>
        <strain evidence="10">Teg-2019</strain>
        <tissue evidence="10">Adductor muscle</tissue>
    </source>
</reference>
<evidence type="ECO:0000256" key="4">
    <source>
        <dbReference type="ARBA" id="ARBA00022840"/>
    </source>
</evidence>
<dbReference type="InterPro" id="IPR002307">
    <property type="entry name" value="Tyr-tRNA-ligase"/>
</dbReference>
<dbReference type="PANTHER" id="PTHR11766">
    <property type="entry name" value="TYROSYL-TRNA SYNTHETASE"/>
    <property type="match status" value="1"/>
</dbReference>